<evidence type="ECO:0000313" key="2">
    <source>
        <dbReference type="EMBL" id="QIZ72791.1"/>
    </source>
</evidence>
<evidence type="ECO:0000256" key="1">
    <source>
        <dbReference type="SAM" id="MobiDB-lite"/>
    </source>
</evidence>
<dbReference type="Proteomes" id="UP000500857">
    <property type="component" value="Chromosome"/>
</dbReference>
<name>A0A6H1U1T8_9CYAN</name>
<proteinExistence type="predicted"/>
<dbReference type="AlphaFoldDB" id="A0A6H1U1T8"/>
<evidence type="ECO:0000313" key="3">
    <source>
        <dbReference type="Proteomes" id="UP000500857"/>
    </source>
</evidence>
<protein>
    <submittedName>
        <fullName evidence="2">Uncharacterized protein</fullName>
    </submittedName>
</protein>
<reference evidence="2 3" key="1">
    <citation type="submission" date="2020-04" db="EMBL/GenBank/DDBJ databases">
        <authorList>
            <person name="Basu S."/>
            <person name="Maruthanayagam V."/>
            <person name="Chakraborty S."/>
            <person name="Pramanik A."/>
            <person name="Mukherjee J."/>
            <person name="Brink B."/>
        </authorList>
    </citation>
    <scope>NUCLEOTIDE SEQUENCE [LARGE SCALE GENOMIC DNA]</scope>
    <source>
        <strain evidence="2 3">AP17</strain>
    </source>
</reference>
<organism evidence="2 3">
    <name type="scientific">Oxynema aestuarii AP17</name>
    <dbReference type="NCBI Taxonomy" id="2064643"/>
    <lineage>
        <taxon>Bacteria</taxon>
        <taxon>Bacillati</taxon>
        <taxon>Cyanobacteriota</taxon>
        <taxon>Cyanophyceae</taxon>
        <taxon>Oscillatoriophycideae</taxon>
        <taxon>Oscillatoriales</taxon>
        <taxon>Oscillatoriaceae</taxon>
        <taxon>Oxynema</taxon>
        <taxon>Oxynema aestuarii</taxon>
    </lineage>
</organism>
<dbReference type="Pfam" id="PF23856">
    <property type="entry name" value="DUF7219"/>
    <property type="match status" value="1"/>
</dbReference>
<keyword evidence="3" id="KW-1185">Reference proteome</keyword>
<feature type="region of interest" description="Disordered" evidence="1">
    <location>
        <begin position="72"/>
        <end position="91"/>
    </location>
</feature>
<dbReference type="InterPro" id="IPR055643">
    <property type="entry name" value="DUF7219"/>
</dbReference>
<feature type="compositionally biased region" description="Polar residues" evidence="1">
    <location>
        <begin position="72"/>
        <end position="83"/>
    </location>
</feature>
<dbReference type="EMBL" id="CP051167">
    <property type="protein sequence ID" value="QIZ72791.1"/>
    <property type="molecule type" value="Genomic_DNA"/>
</dbReference>
<dbReference type="KEGG" id="oxy:HCG48_21130"/>
<dbReference type="RefSeq" id="WP_168570938.1">
    <property type="nucleotide sequence ID" value="NZ_CP051167.1"/>
</dbReference>
<accession>A0A6H1U1T8</accession>
<gene>
    <name evidence="2" type="ORF">HCG48_21130</name>
</gene>
<sequence length="91" mass="10432">MSTESEFLYPHSHFHGELTPENIEFHNKMEDFVQRSSILSNLASNGKISLEQAFTEIGDLWEELCQKKEQLNIGTSSEVSQTEPSEKEDRS</sequence>